<keyword evidence="4" id="KW-1185">Reference proteome</keyword>
<feature type="transmembrane region" description="Helical" evidence="1">
    <location>
        <begin position="21"/>
        <end position="43"/>
    </location>
</feature>
<dbReference type="RefSeq" id="WP_084053990.1">
    <property type="nucleotide sequence ID" value="NZ_FWWT01000022.1"/>
</dbReference>
<accession>A0A1W1VLI0</accession>
<dbReference type="Gene3D" id="2.40.420.20">
    <property type="match status" value="1"/>
</dbReference>
<dbReference type="Proteomes" id="UP000192731">
    <property type="component" value="Unassembled WGS sequence"/>
</dbReference>
<reference evidence="3 4" key="1">
    <citation type="submission" date="2017-04" db="EMBL/GenBank/DDBJ databases">
        <authorList>
            <person name="Afonso C.L."/>
            <person name="Miller P.J."/>
            <person name="Scott M.A."/>
            <person name="Spackman E."/>
            <person name="Goraichik I."/>
            <person name="Dimitrov K.M."/>
            <person name="Suarez D.L."/>
            <person name="Swayne D.E."/>
        </authorList>
    </citation>
    <scope>NUCLEOTIDE SEQUENCE [LARGE SCALE GENOMIC DNA]</scope>
    <source>
        <strain evidence="3 4">DSM 11270</strain>
    </source>
</reference>
<dbReference type="STRING" id="656914.SAMN00017405_0168"/>
<keyword evidence="1" id="KW-1133">Transmembrane helix</keyword>
<gene>
    <name evidence="3" type="ORF">SAMN00017405_0168</name>
</gene>
<dbReference type="EMBL" id="FWWT01000022">
    <property type="protein sequence ID" value="SMB94217.1"/>
    <property type="molecule type" value="Genomic_DNA"/>
</dbReference>
<dbReference type="OrthoDB" id="1722186at2"/>
<dbReference type="AlphaFoldDB" id="A0A1W1VLI0"/>
<organism evidence="3 4">
    <name type="scientific">Desulfonispora thiosulfatigenes DSM 11270</name>
    <dbReference type="NCBI Taxonomy" id="656914"/>
    <lineage>
        <taxon>Bacteria</taxon>
        <taxon>Bacillati</taxon>
        <taxon>Bacillota</taxon>
        <taxon>Clostridia</taxon>
        <taxon>Eubacteriales</taxon>
        <taxon>Peptococcaceae</taxon>
        <taxon>Desulfonispora</taxon>
    </lineage>
</organism>
<dbReference type="Pfam" id="PF26018">
    <property type="entry name" value="BSH_RND_rel"/>
    <property type="match status" value="1"/>
</dbReference>
<evidence type="ECO:0000313" key="3">
    <source>
        <dbReference type="EMBL" id="SMB94217.1"/>
    </source>
</evidence>
<proteinExistence type="predicted"/>
<feature type="domain" description="RND related barrel-sandwich hybrid" evidence="2">
    <location>
        <begin position="72"/>
        <end position="177"/>
    </location>
</feature>
<evidence type="ECO:0000259" key="2">
    <source>
        <dbReference type="Pfam" id="PF26018"/>
    </source>
</evidence>
<evidence type="ECO:0000313" key="4">
    <source>
        <dbReference type="Proteomes" id="UP000192731"/>
    </source>
</evidence>
<protein>
    <submittedName>
        <fullName evidence="3">Putative membrane fusion protein</fullName>
    </submittedName>
</protein>
<dbReference type="InterPro" id="IPR058709">
    <property type="entry name" value="BSH_RND-rel"/>
</dbReference>
<name>A0A1W1VLI0_DESTI</name>
<keyword evidence="1" id="KW-0812">Transmembrane</keyword>
<sequence>MTIKENIKKTKRRKKSSKSLKLPKIIFIMVILWFFGNAIYSFVISSLIQTELAAEGVIEKNYETHGFIIREEHIITTPSSGTIENLFPDGEKIAKNNEVYAIKTVKGNALQKGQQVSVKAPISGIVSYNIDGLESNFSEDELQNINIKKLAQLQPKNTNNTKKQVVEKGTEVCKIIDNLKDIKCFIEFPLNTFNKPIQQGQVLQIRLPKYDEVVFAPVIDLKGVGNKAQILVEIPRMCYSLINERVIDIEIITKKKEGILLPSKAIVYNENKESGVYWKNRGLVLWRPIKVIEKKDNIVLVQGIDPLTEVITNPKWVKKGQYLY</sequence>
<keyword evidence="1" id="KW-0472">Membrane</keyword>
<evidence type="ECO:0000256" key="1">
    <source>
        <dbReference type="SAM" id="Phobius"/>
    </source>
</evidence>